<dbReference type="EMBL" id="LR721753">
    <property type="protein sequence ID" value="VVV06909.1"/>
    <property type="molecule type" value="Genomic_DNA"/>
</dbReference>
<proteinExistence type="predicted"/>
<dbReference type="InterPro" id="IPR029063">
    <property type="entry name" value="SAM-dependent_MTases_sf"/>
</dbReference>
<accession>A0A5Q4ZYG9</accession>
<dbReference type="RefSeq" id="WP_192957818.1">
    <property type="nucleotide sequence ID" value="NZ_LR721753.1"/>
</dbReference>
<sequence length="292" mass="32694">MNIPTDYQFSFNTNNAEKKIKKMFGPFPSTAQYALKHKEEKHTSESWGEWTLKSFPDNNHTGYFSTSSGLGVGVALLKNGIPVMSQTPLELESHLVAQHSAKGRVVVAGLGLAMITLSLLKKKEITSLTVLEIDNEIISMFPSILTGESNKLWTDNINTGRLKIIQTDCKLPFNDDVLKQIGKVDYLWADIWNELCSTEALSITQNLSNQLKPTQCDFWGAEIEIALKTLKQGKYMCLKTFKEVAHGFKLPLSILSMDGKKLKMYAELSLIAAKNTYQQEKLANKKKLSVTI</sequence>
<dbReference type="SUPFAM" id="SSF53335">
    <property type="entry name" value="S-adenosyl-L-methionine-dependent methyltransferases"/>
    <property type="match status" value="1"/>
</dbReference>
<name>A0A5Q4ZYG9_9GAMM</name>
<evidence type="ECO:0008006" key="2">
    <source>
        <dbReference type="Google" id="ProtNLM"/>
    </source>
</evidence>
<evidence type="ECO:0000313" key="1">
    <source>
        <dbReference type="EMBL" id="VVV06909.1"/>
    </source>
</evidence>
<dbReference type="AlphaFoldDB" id="A0A5Q4ZYG9"/>
<organism evidence="1">
    <name type="scientific">Aliivibrio wodanis</name>
    <dbReference type="NCBI Taxonomy" id="80852"/>
    <lineage>
        <taxon>Bacteria</taxon>
        <taxon>Pseudomonadati</taxon>
        <taxon>Pseudomonadota</taxon>
        <taxon>Gammaproteobacteria</taxon>
        <taxon>Vibrionales</taxon>
        <taxon>Vibrionaceae</taxon>
        <taxon>Aliivibrio</taxon>
    </lineage>
</organism>
<dbReference type="Gene3D" id="3.40.50.150">
    <property type="entry name" value="Vaccinia Virus protein VP39"/>
    <property type="match status" value="1"/>
</dbReference>
<keyword evidence="1" id="KW-0614">Plasmid</keyword>
<protein>
    <recommendedName>
        <fullName evidence="2">MnmC-like methyltransferase domain-containing protein</fullName>
    </recommendedName>
</protein>
<gene>
    <name evidence="1" type="ORF">AW0309160_04403</name>
</gene>
<reference evidence="1" key="1">
    <citation type="submission" date="2019-09" db="EMBL/GenBank/DDBJ databases">
        <authorList>
            <person name="Hjerde E."/>
        </authorList>
    </citation>
    <scope>NUCLEOTIDE SEQUENCE [LARGE SCALE GENOMIC DNA]</scope>
    <source>
        <strain evidence="1">06/09/160</strain>
        <plasmid evidence="1">pAWOD_2</plasmid>
    </source>
</reference>
<geneLocation type="plasmid" evidence="1">
    <name>pAWOD_2</name>
</geneLocation>